<dbReference type="AlphaFoldDB" id="A0A932HZF5"/>
<evidence type="ECO:0000256" key="1">
    <source>
        <dbReference type="ARBA" id="ARBA00001966"/>
    </source>
</evidence>
<protein>
    <submittedName>
        <fullName evidence="10">B12-binding domain-containing radical SAM protein</fullName>
    </submittedName>
</protein>
<evidence type="ECO:0000259" key="8">
    <source>
        <dbReference type="PROSITE" id="PS51332"/>
    </source>
</evidence>
<dbReference type="SFLD" id="SFLDS00029">
    <property type="entry name" value="Radical_SAM"/>
    <property type="match status" value="1"/>
</dbReference>
<keyword evidence="5" id="KW-0479">Metal-binding</keyword>
<evidence type="ECO:0000313" key="10">
    <source>
        <dbReference type="EMBL" id="MBI3128476.1"/>
    </source>
</evidence>
<keyword evidence="4" id="KW-0949">S-adenosyl-L-methionine</keyword>
<accession>A0A932HZF5</accession>
<evidence type="ECO:0000256" key="3">
    <source>
        <dbReference type="ARBA" id="ARBA00022679"/>
    </source>
</evidence>
<evidence type="ECO:0000256" key="2">
    <source>
        <dbReference type="ARBA" id="ARBA00022603"/>
    </source>
</evidence>
<evidence type="ECO:0000256" key="6">
    <source>
        <dbReference type="ARBA" id="ARBA00023004"/>
    </source>
</evidence>
<dbReference type="CDD" id="cd01335">
    <property type="entry name" value="Radical_SAM"/>
    <property type="match status" value="1"/>
</dbReference>
<dbReference type="PANTHER" id="PTHR43409">
    <property type="entry name" value="ANAEROBIC MAGNESIUM-PROTOPORPHYRIN IX MONOMETHYL ESTER CYCLASE-RELATED"/>
    <property type="match status" value="1"/>
</dbReference>
<organism evidence="10 11">
    <name type="scientific">Tectimicrobiota bacterium</name>
    <dbReference type="NCBI Taxonomy" id="2528274"/>
    <lineage>
        <taxon>Bacteria</taxon>
        <taxon>Pseudomonadati</taxon>
        <taxon>Nitrospinota/Tectimicrobiota group</taxon>
        <taxon>Candidatus Tectimicrobiota</taxon>
    </lineage>
</organism>
<dbReference type="InterPro" id="IPR023404">
    <property type="entry name" value="rSAM_horseshoe"/>
</dbReference>
<dbReference type="SUPFAM" id="SSF102114">
    <property type="entry name" value="Radical SAM enzymes"/>
    <property type="match status" value="1"/>
</dbReference>
<dbReference type="Pfam" id="PF04055">
    <property type="entry name" value="Radical_SAM"/>
    <property type="match status" value="1"/>
</dbReference>
<dbReference type="PROSITE" id="PS51332">
    <property type="entry name" value="B12_BINDING"/>
    <property type="match status" value="1"/>
</dbReference>
<dbReference type="GO" id="GO:0003824">
    <property type="term" value="F:catalytic activity"/>
    <property type="evidence" value="ECO:0007669"/>
    <property type="project" value="InterPro"/>
</dbReference>
<dbReference type="PROSITE" id="PS51918">
    <property type="entry name" value="RADICAL_SAM"/>
    <property type="match status" value="1"/>
</dbReference>
<dbReference type="InterPro" id="IPR058240">
    <property type="entry name" value="rSAM_sf"/>
</dbReference>
<dbReference type="EMBL" id="JACPUR010000030">
    <property type="protein sequence ID" value="MBI3128476.1"/>
    <property type="molecule type" value="Genomic_DNA"/>
</dbReference>
<dbReference type="InterPro" id="IPR006158">
    <property type="entry name" value="Cobalamin-bd"/>
</dbReference>
<comment type="caution">
    <text evidence="10">The sequence shown here is derived from an EMBL/GenBank/DDBJ whole genome shotgun (WGS) entry which is preliminary data.</text>
</comment>
<dbReference type="CDD" id="cd02068">
    <property type="entry name" value="radical_SAM_B12_BD"/>
    <property type="match status" value="1"/>
</dbReference>
<evidence type="ECO:0000256" key="7">
    <source>
        <dbReference type="ARBA" id="ARBA00023014"/>
    </source>
</evidence>
<evidence type="ECO:0000313" key="11">
    <source>
        <dbReference type="Proteomes" id="UP000782312"/>
    </source>
</evidence>
<dbReference type="Proteomes" id="UP000782312">
    <property type="component" value="Unassembled WGS sequence"/>
</dbReference>
<keyword evidence="3" id="KW-0808">Transferase</keyword>
<keyword evidence="6" id="KW-0408">Iron</keyword>
<evidence type="ECO:0000256" key="4">
    <source>
        <dbReference type="ARBA" id="ARBA00022691"/>
    </source>
</evidence>
<dbReference type="InterPro" id="IPR007197">
    <property type="entry name" value="rSAM"/>
</dbReference>
<feature type="domain" description="B12-binding" evidence="8">
    <location>
        <begin position="14"/>
        <end position="150"/>
    </location>
</feature>
<dbReference type="GO" id="GO:0031419">
    <property type="term" value="F:cobalamin binding"/>
    <property type="evidence" value="ECO:0007669"/>
    <property type="project" value="InterPro"/>
</dbReference>
<dbReference type="InterPro" id="IPR034466">
    <property type="entry name" value="Methyltransferase_Class_B"/>
</dbReference>
<dbReference type="Gene3D" id="3.40.50.280">
    <property type="entry name" value="Cobalamin-binding domain"/>
    <property type="match status" value="1"/>
</dbReference>
<dbReference type="PANTHER" id="PTHR43409:SF7">
    <property type="entry name" value="BLL1977 PROTEIN"/>
    <property type="match status" value="1"/>
</dbReference>
<comment type="cofactor">
    <cofactor evidence="1">
        <name>[4Fe-4S] cluster</name>
        <dbReference type="ChEBI" id="CHEBI:49883"/>
    </cofactor>
</comment>
<dbReference type="SFLD" id="SFLDG01123">
    <property type="entry name" value="methyltransferase_(Class_B)"/>
    <property type="match status" value="1"/>
</dbReference>
<name>A0A932HZF5_UNCTE</name>
<dbReference type="SFLD" id="SFLDG01082">
    <property type="entry name" value="B12-binding_domain_containing"/>
    <property type="match status" value="1"/>
</dbReference>
<dbReference type="GO" id="GO:0046872">
    <property type="term" value="F:metal ion binding"/>
    <property type="evidence" value="ECO:0007669"/>
    <property type="project" value="UniProtKB-KW"/>
</dbReference>
<dbReference type="GO" id="GO:0051539">
    <property type="term" value="F:4 iron, 4 sulfur cluster binding"/>
    <property type="evidence" value="ECO:0007669"/>
    <property type="project" value="UniProtKB-KW"/>
</dbReference>
<proteinExistence type="predicted"/>
<gene>
    <name evidence="10" type="ORF">HYZ11_12795</name>
</gene>
<dbReference type="InterPro" id="IPR051198">
    <property type="entry name" value="BchE-like"/>
</dbReference>
<evidence type="ECO:0000256" key="5">
    <source>
        <dbReference type="ARBA" id="ARBA00022723"/>
    </source>
</evidence>
<dbReference type="InterPro" id="IPR006638">
    <property type="entry name" value="Elp3/MiaA/NifB-like_rSAM"/>
</dbReference>
<dbReference type="Gene3D" id="3.80.30.20">
    <property type="entry name" value="tm_1862 like domain"/>
    <property type="match status" value="1"/>
</dbReference>
<feature type="domain" description="Radical SAM core" evidence="9">
    <location>
        <begin position="199"/>
        <end position="420"/>
    </location>
</feature>
<dbReference type="Pfam" id="PF02310">
    <property type="entry name" value="B12-binding"/>
    <property type="match status" value="1"/>
</dbReference>
<sequence>MNVVFISPPETHSIESSLPAQINQGGGVYPRLGLLYVAAYYERETGEKTDFIDAPALGMDYERLEEEIRRRPIDLAAVSVLTFNLIDSCKAAALVKKHHPKARVVFGGHHANYYPGESVRLKEVDYVISGDGEKSFLMLAQAIDRGERPEELAAIPGLSWHDGEKPRVAFLRGDSGDLNLLPFPARHLINLRNYNNLIGASDVTATIQSSRGCPFACTFCDIRRTKFRYREPSNVVDEVEALTAQGIEDFFFVDDTITIRKQRVHEICQEMIRRGLKVQFKISSRVDCINEALLKDLRRAGCYRIHYGVESASQRSLDYMEKGITPDLVRKVFRQTKEAGIGAYAYMMIGIPGETREEMEATFDFAVELDPDYCQFSICTPYPKTELYERMLRTGIIPHDYWQEFAENPQEGFRVKFWNPDFEEAELREIQQYGHRKFYGRPRFVLRELGRVRSLVDFRRKAAMGLKLLLRRGARRPEAPTLTT</sequence>
<reference evidence="10" key="1">
    <citation type="submission" date="2020-07" db="EMBL/GenBank/DDBJ databases">
        <title>Huge and variable diversity of episymbiotic CPR bacteria and DPANN archaea in groundwater ecosystems.</title>
        <authorList>
            <person name="He C.Y."/>
            <person name="Keren R."/>
            <person name="Whittaker M."/>
            <person name="Farag I.F."/>
            <person name="Doudna J."/>
            <person name="Cate J.H.D."/>
            <person name="Banfield J.F."/>
        </authorList>
    </citation>
    <scope>NUCLEOTIDE SEQUENCE</scope>
    <source>
        <strain evidence="10">NC_groundwater_763_Ag_S-0.2um_68_21</strain>
    </source>
</reference>
<keyword evidence="7" id="KW-0411">Iron-sulfur</keyword>
<dbReference type="SMART" id="SM00729">
    <property type="entry name" value="Elp3"/>
    <property type="match status" value="1"/>
</dbReference>
<evidence type="ECO:0000259" key="9">
    <source>
        <dbReference type="PROSITE" id="PS51918"/>
    </source>
</evidence>
<keyword evidence="2" id="KW-0489">Methyltransferase</keyword>